<proteinExistence type="predicted"/>
<evidence type="ECO:0000313" key="1">
    <source>
        <dbReference type="EMBL" id="CAG8443835.1"/>
    </source>
</evidence>
<gene>
    <name evidence="1" type="ORF">DHETER_LOCUS438</name>
</gene>
<organism evidence="1 2">
    <name type="scientific">Dentiscutata heterogama</name>
    <dbReference type="NCBI Taxonomy" id="1316150"/>
    <lineage>
        <taxon>Eukaryota</taxon>
        <taxon>Fungi</taxon>
        <taxon>Fungi incertae sedis</taxon>
        <taxon>Mucoromycota</taxon>
        <taxon>Glomeromycotina</taxon>
        <taxon>Glomeromycetes</taxon>
        <taxon>Diversisporales</taxon>
        <taxon>Gigasporaceae</taxon>
        <taxon>Dentiscutata</taxon>
    </lineage>
</organism>
<accession>A0ACA9K112</accession>
<dbReference type="Proteomes" id="UP000789702">
    <property type="component" value="Unassembled WGS sequence"/>
</dbReference>
<name>A0ACA9K112_9GLOM</name>
<comment type="caution">
    <text evidence="1">The sequence shown here is derived from an EMBL/GenBank/DDBJ whole genome shotgun (WGS) entry which is preliminary data.</text>
</comment>
<reference evidence="1" key="1">
    <citation type="submission" date="2021-06" db="EMBL/GenBank/DDBJ databases">
        <authorList>
            <person name="Kallberg Y."/>
            <person name="Tangrot J."/>
            <person name="Rosling A."/>
        </authorList>
    </citation>
    <scope>NUCLEOTIDE SEQUENCE</scope>
    <source>
        <strain evidence="1">IL203A</strain>
    </source>
</reference>
<dbReference type="EMBL" id="CAJVPU010000211">
    <property type="protein sequence ID" value="CAG8443835.1"/>
    <property type="molecule type" value="Genomic_DNA"/>
</dbReference>
<sequence length="466" mass="53312">MHCQKKTYAIKTSRTHLKKHTLSCFNSPLNETRTEELKPTTKEDVDNSIMDMVIATGASFNILNNPSFRKMVRNLRYVTPSYKIPHSTTISRHITGNIFDLRLKFIKDVLAKTSGQISLTCDGWHSTVHKCHYTVITGSWISDDWKIVNIVLSFQKSGQTAKEITSEIMNTLKNYSIEKKIFALTMDNTTTNKAVNRLLQNELPDTELISIGCMCHILNLIVKEGLKEISILHKEVHKVMKFLANPLASNRIEVLESHCRISGINFLKPILEIDTRWNSTLAMFERYLHLHPAIQEMCSKEPSMPTCLDNESLIVLESFCQLLKPFEIATSVLSKEQSNSISDALTFEHLKATLIEVGGYKDSDAEIFVNDIRKKVHSYGMKYSSTSISDYVEIDDNNENNSTSNSLFPIRRTSKRRKRVDTVEYELELYESESLGDLKNNGIKLWELLLGIKTETKDYDKLSNQR</sequence>
<protein>
    <submittedName>
        <fullName evidence="1">10665_t:CDS:1</fullName>
    </submittedName>
</protein>
<evidence type="ECO:0000313" key="2">
    <source>
        <dbReference type="Proteomes" id="UP000789702"/>
    </source>
</evidence>
<keyword evidence="2" id="KW-1185">Reference proteome</keyword>